<feature type="compositionally biased region" description="Low complexity" evidence="6">
    <location>
        <begin position="96"/>
        <end position="111"/>
    </location>
</feature>
<dbReference type="InterPro" id="IPR001471">
    <property type="entry name" value="AP2/ERF_dom"/>
</dbReference>
<evidence type="ECO:0000256" key="5">
    <source>
        <dbReference type="ARBA" id="ARBA00023242"/>
    </source>
</evidence>
<dbReference type="GO" id="GO:0005634">
    <property type="term" value="C:nucleus"/>
    <property type="evidence" value="ECO:0007669"/>
    <property type="project" value="UniProtKB-SubCell"/>
</dbReference>
<name>A0A2G5DCC4_AQUCA</name>
<evidence type="ECO:0000313" key="9">
    <source>
        <dbReference type="Proteomes" id="UP000230069"/>
    </source>
</evidence>
<dbReference type="PROSITE" id="PS51032">
    <property type="entry name" value="AP2_ERF"/>
    <property type="match status" value="1"/>
</dbReference>
<dbReference type="PRINTS" id="PR00367">
    <property type="entry name" value="ETHRSPELEMNT"/>
</dbReference>
<accession>A0A2G5DCC4</accession>
<evidence type="ECO:0000256" key="6">
    <source>
        <dbReference type="SAM" id="MobiDB-lite"/>
    </source>
</evidence>
<evidence type="ECO:0000256" key="4">
    <source>
        <dbReference type="ARBA" id="ARBA00023163"/>
    </source>
</evidence>
<dbReference type="Proteomes" id="UP000230069">
    <property type="component" value="Unassembled WGS sequence"/>
</dbReference>
<proteinExistence type="predicted"/>
<dbReference type="OrthoDB" id="1930739at2759"/>
<dbReference type="PANTHER" id="PTHR31190:SF421">
    <property type="entry name" value="ETHYLENE-RESPONSIVE TRANSCRIPTION FACTOR ERF110"/>
    <property type="match status" value="1"/>
</dbReference>
<evidence type="ECO:0000256" key="2">
    <source>
        <dbReference type="ARBA" id="ARBA00023015"/>
    </source>
</evidence>
<keyword evidence="2" id="KW-0805">Transcription regulation</keyword>
<dbReference type="AlphaFoldDB" id="A0A2G5DCC4"/>
<dbReference type="Pfam" id="PF00847">
    <property type="entry name" value="AP2"/>
    <property type="match status" value="1"/>
</dbReference>
<organism evidence="8 9">
    <name type="scientific">Aquilegia coerulea</name>
    <name type="common">Rocky mountain columbine</name>
    <dbReference type="NCBI Taxonomy" id="218851"/>
    <lineage>
        <taxon>Eukaryota</taxon>
        <taxon>Viridiplantae</taxon>
        <taxon>Streptophyta</taxon>
        <taxon>Embryophyta</taxon>
        <taxon>Tracheophyta</taxon>
        <taxon>Spermatophyta</taxon>
        <taxon>Magnoliopsida</taxon>
        <taxon>Ranunculales</taxon>
        <taxon>Ranunculaceae</taxon>
        <taxon>Thalictroideae</taxon>
        <taxon>Aquilegia</taxon>
    </lineage>
</organism>
<keyword evidence="5" id="KW-0539">Nucleus</keyword>
<feature type="domain" description="AP2/ERF" evidence="7">
    <location>
        <begin position="210"/>
        <end position="267"/>
    </location>
</feature>
<keyword evidence="4" id="KW-0804">Transcription</keyword>
<dbReference type="InterPro" id="IPR016177">
    <property type="entry name" value="DNA-bd_dom_sf"/>
</dbReference>
<dbReference type="EMBL" id="KZ305040">
    <property type="protein sequence ID" value="PIA41179.1"/>
    <property type="molecule type" value="Genomic_DNA"/>
</dbReference>
<dbReference type="PANTHER" id="PTHR31190">
    <property type="entry name" value="DNA-BINDING DOMAIN"/>
    <property type="match status" value="1"/>
</dbReference>
<reference evidence="8 9" key="1">
    <citation type="submission" date="2017-09" db="EMBL/GenBank/DDBJ databases">
        <title>WGS assembly of Aquilegia coerulea Goldsmith.</title>
        <authorList>
            <person name="Hodges S."/>
            <person name="Kramer E."/>
            <person name="Nordborg M."/>
            <person name="Tomkins J."/>
            <person name="Borevitz J."/>
            <person name="Derieg N."/>
            <person name="Yan J."/>
            <person name="Mihaltcheva S."/>
            <person name="Hayes R.D."/>
            <person name="Rokhsar D."/>
        </authorList>
    </citation>
    <scope>NUCLEOTIDE SEQUENCE [LARGE SCALE GENOMIC DNA]</scope>
    <source>
        <strain evidence="9">cv. Goldsmith</strain>
    </source>
</reference>
<keyword evidence="9" id="KW-1185">Reference proteome</keyword>
<dbReference type="GO" id="GO:0003700">
    <property type="term" value="F:DNA-binding transcription factor activity"/>
    <property type="evidence" value="ECO:0007669"/>
    <property type="project" value="InterPro"/>
</dbReference>
<sequence length="419" mass="45575">MDFDLMSAYRITQLKSKFSSFFDQVHQSQLLAQQQQASMFSGYDQNRNREMSAMVSALTHVVSGDQRLRSGTDWYHGHSQDFGGYVTSSTGIISGTSSISSPSSSSYSSSSGGVGGQKRSREEESGGGQFSESVLRSFRNYGDFRASQVGGESSSGVRVKEEVGSIAATTITTTEVQPAPRDENTYYAGGGGEGSVAVNVSGGGGESRRRYRGVRQRPWGKWAAEIRDPHKAARVWLGTFDTAESAARAYDEAALRFRGSRAKLNFPENVRLRPPLPVSPPATQFSISDTTATLSPLSQTHQQFLQSQQQNVHQQQLHSSDITRDYIQYSQLLQSSGDIQTQPTTLFEQMLYSSSAPFPPSVISSSSSSSSNPSLPLFYLDQQYMGYYPPLDNIDQSDSAGLPAPSWTDSGRDPPSSSG</sequence>
<dbReference type="CDD" id="cd00018">
    <property type="entry name" value="AP2"/>
    <property type="match status" value="1"/>
</dbReference>
<evidence type="ECO:0000256" key="1">
    <source>
        <dbReference type="ARBA" id="ARBA00004123"/>
    </source>
</evidence>
<dbReference type="SMART" id="SM00380">
    <property type="entry name" value="AP2"/>
    <property type="match status" value="1"/>
</dbReference>
<dbReference type="SUPFAM" id="SSF54171">
    <property type="entry name" value="DNA-binding domain"/>
    <property type="match status" value="1"/>
</dbReference>
<protein>
    <recommendedName>
        <fullName evidence="7">AP2/ERF domain-containing protein</fullName>
    </recommendedName>
</protein>
<evidence type="ECO:0000256" key="3">
    <source>
        <dbReference type="ARBA" id="ARBA00023125"/>
    </source>
</evidence>
<feature type="region of interest" description="Disordered" evidence="6">
    <location>
        <begin position="96"/>
        <end position="132"/>
    </location>
</feature>
<feature type="region of interest" description="Disordered" evidence="6">
    <location>
        <begin position="389"/>
        <end position="419"/>
    </location>
</feature>
<comment type="subcellular location">
    <subcellularLocation>
        <location evidence="1">Nucleus</location>
    </subcellularLocation>
</comment>
<gene>
    <name evidence="8" type="ORF">AQUCO_02300168v1</name>
</gene>
<dbReference type="GO" id="GO:0003677">
    <property type="term" value="F:DNA binding"/>
    <property type="evidence" value="ECO:0007669"/>
    <property type="project" value="UniProtKB-KW"/>
</dbReference>
<dbReference type="InterPro" id="IPR036955">
    <property type="entry name" value="AP2/ERF_dom_sf"/>
</dbReference>
<evidence type="ECO:0000313" key="8">
    <source>
        <dbReference type="EMBL" id="PIA41179.1"/>
    </source>
</evidence>
<keyword evidence="3" id="KW-0238">DNA-binding</keyword>
<evidence type="ECO:0000259" key="7">
    <source>
        <dbReference type="PROSITE" id="PS51032"/>
    </source>
</evidence>
<dbReference type="InterPro" id="IPR044808">
    <property type="entry name" value="ERF_plant"/>
</dbReference>
<dbReference type="GO" id="GO:0009873">
    <property type="term" value="P:ethylene-activated signaling pathway"/>
    <property type="evidence" value="ECO:0007669"/>
    <property type="project" value="InterPro"/>
</dbReference>
<dbReference type="InParanoid" id="A0A2G5DCC4"/>
<dbReference type="Gene3D" id="3.30.730.10">
    <property type="entry name" value="AP2/ERF domain"/>
    <property type="match status" value="1"/>
</dbReference>
<dbReference type="FunFam" id="3.30.730.10:FF:000001">
    <property type="entry name" value="Ethylene-responsive transcription factor 2"/>
    <property type="match status" value="1"/>
</dbReference>
<dbReference type="STRING" id="218851.A0A2G5DCC4"/>